<protein>
    <submittedName>
        <fullName evidence="11">Prepilin-type N-terminal cleavage/methylation domain-containing protein</fullName>
    </submittedName>
</protein>
<dbReference type="EMBL" id="JAEEGA010000017">
    <property type="protein sequence ID" value="MBP1043523.1"/>
    <property type="molecule type" value="Genomic_DNA"/>
</dbReference>
<dbReference type="InterPro" id="IPR045584">
    <property type="entry name" value="Pilin-like"/>
</dbReference>
<evidence type="ECO:0000313" key="11">
    <source>
        <dbReference type="EMBL" id="MBP1043523.1"/>
    </source>
</evidence>
<evidence type="ECO:0000256" key="9">
    <source>
        <dbReference type="ARBA" id="ARBA00043982"/>
    </source>
</evidence>
<dbReference type="SUPFAM" id="SSF54523">
    <property type="entry name" value="Pili subunits"/>
    <property type="match status" value="1"/>
</dbReference>
<gene>
    <name evidence="11" type="ORF">I6N95_21080</name>
</gene>
<evidence type="ECO:0000256" key="2">
    <source>
        <dbReference type="ARBA" id="ARBA00004241"/>
    </source>
</evidence>
<evidence type="ECO:0000256" key="10">
    <source>
        <dbReference type="SAM" id="Phobius"/>
    </source>
</evidence>
<evidence type="ECO:0000256" key="8">
    <source>
        <dbReference type="ARBA" id="ARBA00023287"/>
    </source>
</evidence>
<proteinExistence type="inferred from homology"/>
<name>A0A940PIH8_9ENTE</name>
<keyword evidence="8" id="KW-0178">Competence</keyword>
<dbReference type="RefSeq" id="WP_209531335.1">
    <property type="nucleotide sequence ID" value="NZ_JAEEGA010000017.1"/>
</dbReference>
<comment type="caution">
    <text evidence="11">The sequence shown here is derived from an EMBL/GenBank/DDBJ whole genome shotgun (WGS) entry which is preliminary data.</text>
</comment>
<reference evidence="11" key="1">
    <citation type="submission" date="2020-12" db="EMBL/GenBank/DDBJ databases">
        <title>Vagococcus allomyrinae sp. nov. and Enterococcus lavae sp. nov., isolated from the larvae of Allomyrina dichotoma.</title>
        <authorList>
            <person name="Lee S.D."/>
        </authorList>
    </citation>
    <scope>NUCLEOTIDE SEQUENCE</scope>
    <source>
        <strain evidence="11">BWB3-3</strain>
    </source>
</reference>
<dbReference type="PROSITE" id="PS00409">
    <property type="entry name" value="PROKAR_NTER_METHYL"/>
    <property type="match status" value="1"/>
</dbReference>
<evidence type="ECO:0000256" key="5">
    <source>
        <dbReference type="ARBA" id="ARBA00022692"/>
    </source>
</evidence>
<feature type="transmembrane region" description="Helical" evidence="10">
    <location>
        <begin position="12"/>
        <end position="31"/>
    </location>
</feature>
<dbReference type="Gene3D" id="3.30.700.10">
    <property type="entry name" value="Glycoprotein, Type 4 Pilin"/>
    <property type="match status" value="1"/>
</dbReference>
<evidence type="ECO:0000256" key="3">
    <source>
        <dbReference type="ARBA" id="ARBA00022475"/>
    </source>
</evidence>
<dbReference type="GO" id="GO:0030420">
    <property type="term" value="P:establishment of competence for transformation"/>
    <property type="evidence" value="ECO:0007669"/>
    <property type="project" value="UniProtKB-KW"/>
</dbReference>
<sequence length="104" mass="11908">MKRKKQKYAGFTLVEMLIVLLVIAVLVFLFVPNLTGQREKINAKGDDAFRKVVVTQVELYTQHEDESIAGNQLSLENLVKKKYLSAEQKKRAEKLGITDETLRE</sequence>
<dbReference type="Proteomes" id="UP000674938">
    <property type="component" value="Unassembled WGS sequence"/>
</dbReference>
<dbReference type="PIRSF" id="PIRSF029928">
    <property type="entry name" value="Late_competence_ComGC"/>
    <property type="match status" value="1"/>
</dbReference>
<dbReference type="Pfam" id="PF07963">
    <property type="entry name" value="N_methyl"/>
    <property type="match status" value="1"/>
</dbReference>
<evidence type="ECO:0000256" key="1">
    <source>
        <dbReference type="ARBA" id="ARBA00004162"/>
    </source>
</evidence>
<dbReference type="GO" id="GO:0009986">
    <property type="term" value="C:cell surface"/>
    <property type="evidence" value="ECO:0007669"/>
    <property type="project" value="UniProtKB-SubCell"/>
</dbReference>
<dbReference type="GO" id="GO:0005886">
    <property type="term" value="C:plasma membrane"/>
    <property type="evidence" value="ECO:0007669"/>
    <property type="project" value="UniProtKB-SubCell"/>
</dbReference>
<organism evidence="11 12">
    <name type="scientific">Vagococcus allomyrinae</name>
    <dbReference type="NCBI Taxonomy" id="2794353"/>
    <lineage>
        <taxon>Bacteria</taxon>
        <taxon>Bacillati</taxon>
        <taxon>Bacillota</taxon>
        <taxon>Bacilli</taxon>
        <taxon>Lactobacillales</taxon>
        <taxon>Enterococcaceae</taxon>
        <taxon>Vagococcus</taxon>
    </lineage>
</organism>
<keyword evidence="12" id="KW-1185">Reference proteome</keyword>
<keyword evidence="5 10" id="KW-0812">Transmembrane</keyword>
<keyword evidence="7 10" id="KW-0472">Membrane</keyword>
<dbReference type="NCBIfam" id="TIGR02532">
    <property type="entry name" value="IV_pilin_GFxxxE"/>
    <property type="match status" value="1"/>
</dbReference>
<evidence type="ECO:0000256" key="4">
    <source>
        <dbReference type="ARBA" id="ARBA00022481"/>
    </source>
</evidence>
<keyword evidence="4" id="KW-0488">Methylation</keyword>
<keyword evidence="6 10" id="KW-1133">Transmembrane helix</keyword>
<dbReference type="InterPro" id="IPR016940">
    <property type="entry name" value="ComGC"/>
</dbReference>
<comment type="similarity">
    <text evidence="9">Belongs to the ComGC family.</text>
</comment>
<dbReference type="InterPro" id="IPR012902">
    <property type="entry name" value="N_methyl_site"/>
</dbReference>
<keyword evidence="3" id="KW-1003">Cell membrane</keyword>
<dbReference type="AlphaFoldDB" id="A0A940PIH8"/>
<evidence type="ECO:0000256" key="6">
    <source>
        <dbReference type="ARBA" id="ARBA00022989"/>
    </source>
</evidence>
<evidence type="ECO:0000256" key="7">
    <source>
        <dbReference type="ARBA" id="ARBA00023136"/>
    </source>
</evidence>
<evidence type="ECO:0000313" key="12">
    <source>
        <dbReference type="Proteomes" id="UP000674938"/>
    </source>
</evidence>
<accession>A0A940PIH8</accession>
<comment type="subcellular location">
    <subcellularLocation>
        <location evidence="1">Cell membrane</location>
        <topology evidence="1">Single-pass membrane protein</topology>
    </subcellularLocation>
    <subcellularLocation>
        <location evidence="2">Cell surface</location>
    </subcellularLocation>
</comment>
<dbReference type="NCBIfam" id="NF040999">
    <property type="entry name" value="pilin_ComGC"/>
    <property type="match status" value="1"/>
</dbReference>